<dbReference type="Pfam" id="PF00702">
    <property type="entry name" value="Hydrolase"/>
    <property type="match status" value="1"/>
</dbReference>
<name>A0A2R8BIS2_9RHOB</name>
<dbReference type="InterPro" id="IPR023214">
    <property type="entry name" value="HAD_sf"/>
</dbReference>
<dbReference type="PANTHER" id="PTHR43611:SF3">
    <property type="entry name" value="FLAVIN MONONUCLEOTIDE HYDROLASE 1, CHLOROPLATIC"/>
    <property type="match status" value="1"/>
</dbReference>
<gene>
    <name evidence="1" type="primary">yihX</name>
    <name evidence="1" type="ORF">ASD8599_03773</name>
</gene>
<evidence type="ECO:0000313" key="2">
    <source>
        <dbReference type="Proteomes" id="UP000244880"/>
    </source>
</evidence>
<dbReference type="SUPFAM" id="SSF56784">
    <property type="entry name" value="HAD-like"/>
    <property type="match status" value="1"/>
</dbReference>
<dbReference type="NCBIfam" id="TIGR01509">
    <property type="entry name" value="HAD-SF-IA-v3"/>
    <property type="match status" value="1"/>
</dbReference>
<dbReference type="EC" id="3.1.3.10" evidence="1"/>
<dbReference type="RefSeq" id="WP_108829910.1">
    <property type="nucleotide sequence ID" value="NZ_OMOR01000001.1"/>
</dbReference>
<accession>A0A2R8BIS2</accession>
<dbReference type="GO" id="GO:0008877">
    <property type="term" value="F:glucose-1-phosphatase activity"/>
    <property type="evidence" value="ECO:0007669"/>
    <property type="project" value="UniProtKB-EC"/>
</dbReference>
<dbReference type="EMBL" id="OMOR01000001">
    <property type="protein sequence ID" value="SPH23026.1"/>
    <property type="molecule type" value="Genomic_DNA"/>
</dbReference>
<keyword evidence="2" id="KW-1185">Reference proteome</keyword>
<dbReference type="SFLD" id="SFLDS00003">
    <property type="entry name" value="Haloacid_Dehalogenase"/>
    <property type="match status" value="1"/>
</dbReference>
<dbReference type="Proteomes" id="UP000244880">
    <property type="component" value="Unassembled WGS sequence"/>
</dbReference>
<dbReference type="SFLD" id="SFLDG01129">
    <property type="entry name" value="C1.5:_HAD__Beta-PGM__Phosphata"/>
    <property type="match status" value="1"/>
</dbReference>
<dbReference type="InterPro" id="IPR023198">
    <property type="entry name" value="PGP-like_dom2"/>
</dbReference>
<sequence length="206" mass="23208">MTIKAVVFDIGNVLIGWQPEQFFDSVIGADRRRAFFAAVDLHGMNDGIDAGENFHDVLRQTAQDNPDWATEINIWHDRWIDLAAPLIDHSERLMYALQAKGIPVFSLTNFGIQTYDIAAEVYPFMRKFDRDFISGHMGVIKPDPTIYQMLEDGSGLSGDALIFADDRQDNIDAAKARGWRTHVFEHPKGWADRLVAEGLLTAQEAT</sequence>
<organism evidence="1 2">
    <name type="scientific">Ascidiaceihabitans donghaensis</name>
    <dbReference type="NCBI Taxonomy" id="1510460"/>
    <lineage>
        <taxon>Bacteria</taxon>
        <taxon>Pseudomonadati</taxon>
        <taxon>Pseudomonadota</taxon>
        <taxon>Alphaproteobacteria</taxon>
        <taxon>Rhodobacterales</taxon>
        <taxon>Paracoccaceae</taxon>
        <taxon>Ascidiaceihabitans</taxon>
    </lineage>
</organism>
<dbReference type="CDD" id="cd02603">
    <property type="entry name" value="HAD_sEH-N_like"/>
    <property type="match status" value="1"/>
</dbReference>
<dbReference type="Gene3D" id="3.40.50.1000">
    <property type="entry name" value="HAD superfamily/HAD-like"/>
    <property type="match status" value="1"/>
</dbReference>
<dbReference type="AlphaFoldDB" id="A0A2R8BIS2"/>
<dbReference type="InterPro" id="IPR006439">
    <property type="entry name" value="HAD-SF_hydro_IA"/>
</dbReference>
<dbReference type="PANTHER" id="PTHR43611">
    <property type="entry name" value="ALPHA-D-GLUCOSE 1-PHOSPHATE PHOSPHATASE"/>
    <property type="match status" value="1"/>
</dbReference>
<dbReference type="InterPro" id="IPR036412">
    <property type="entry name" value="HAD-like_sf"/>
</dbReference>
<protein>
    <submittedName>
        <fullName evidence="1">Alpha-D-glucose 1-phosphate phosphatase YihX</fullName>
        <ecNumber evidence="1">3.1.3.10</ecNumber>
    </submittedName>
</protein>
<keyword evidence="1" id="KW-0378">Hydrolase</keyword>
<reference evidence="1 2" key="1">
    <citation type="submission" date="2018-03" db="EMBL/GenBank/DDBJ databases">
        <authorList>
            <person name="Keele B.F."/>
        </authorList>
    </citation>
    <scope>NUCLEOTIDE SEQUENCE [LARGE SCALE GENOMIC DNA]</scope>
    <source>
        <strain evidence="1 2">CECT 8599</strain>
    </source>
</reference>
<evidence type="ECO:0000313" key="1">
    <source>
        <dbReference type="EMBL" id="SPH23026.1"/>
    </source>
</evidence>
<proteinExistence type="predicted"/>
<dbReference type="Gene3D" id="1.10.150.240">
    <property type="entry name" value="Putative phosphatase, domain 2"/>
    <property type="match status" value="1"/>
</dbReference>
<dbReference type="OrthoDB" id="9807742at2"/>